<keyword evidence="4 7" id="KW-0406">Ion transport</keyword>
<comment type="function">
    <text evidence="7">This protein is part of the stalk that links CF(0) to CF(1). It either transmits conformational changes from CF(0) to CF(1) or is implicated in proton conduction.</text>
</comment>
<gene>
    <name evidence="7 8" type="primary">atpH</name>
    <name evidence="8" type="ORF">Pla175_20050</name>
</gene>
<dbReference type="HAMAP" id="MF_01416">
    <property type="entry name" value="ATP_synth_delta_bact"/>
    <property type="match status" value="1"/>
</dbReference>
<dbReference type="OrthoDB" id="9802471at2"/>
<proteinExistence type="inferred from homology"/>
<dbReference type="RefSeq" id="WP_145283740.1">
    <property type="nucleotide sequence ID" value="NZ_CP036291.1"/>
</dbReference>
<dbReference type="EMBL" id="CP036291">
    <property type="protein sequence ID" value="QDU88625.1"/>
    <property type="molecule type" value="Genomic_DNA"/>
</dbReference>
<evidence type="ECO:0000256" key="5">
    <source>
        <dbReference type="ARBA" id="ARBA00023136"/>
    </source>
</evidence>
<dbReference type="KEGG" id="pnd:Pla175_20050"/>
<evidence type="ECO:0000256" key="6">
    <source>
        <dbReference type="ARBA" id="ARBA00023310"/>
    </source>
</evidence>
<comment type="function">
    <text evidence="7">F(1)F(0) ATP synthase produces ATP from ADP in the presence of a proton or sodium gradient. F-type ATPases consist of two structural domains, F(1) containing the extramembraneous catalytic core and F(0) containing the membrane proton channel, linked together by a central stalk and a peripheral stalk. During catalysis, ATP synthesis in the catalytic domain of F(1) is coupled via a rotary mechanism of the central stalk subunits to proton translocation.</text>
</comment>
<keyword evidence="9" id="KW-1185">Reference proteome</keyword>
<sequence>MAIDPNAVPKHETVMDVTAEQIARTYAEAFLGAVAGDPQRGEWVEQLEAIERDAIRPHPEFAEAIRSAFVSQEDRIAMLERVFGGRVGEPVLNLLRVMSRHNRAELIGAASRHVRKIYDEEQGRRRVEISVAHQLSPELQEEIVGGVRSRFGFEPVVSVTVDPSLVAGIVLRVGDTVYDGSVSNAFRKAHQAIVQHVIQRIEDNPMHFLSEAASNH</sequence>
<dbReference type="PRINTS" id="PR00125">
    <property type="entry name" value="ATPASEDELTA"/>
</dbReference>
<dbReference type="GO" id="GO:0046933">
    <property type="term" value="F:proton-transporting ATP synthase activity, rotational mechanism"/>
    <property type="evidence" value="ECO:0007669"/>
    <property type="project" value="UniProtKB-UniRule"/>
</dbReference>
<evidence type="ECO:0000256" key="7">
    <source>
        <dbReference type="HAMAP-Rule" id="MF_01416"/>
    </source>
</evidence>
<dbReference type="NCBIfam" id="TIGR01145">
    <property type="entry name" value="ATP_synt_delta"/>
    <property type="match status" value="1"/>
</dbReference>
<evidence type="ECO:0000256" key="1">
    <source>
        <dbReference type="ARBA" id="ARBA00004370"/>
    </source>
</evidence>
<comment type="similarity">
    <text evidence="7">Belongs to the ATPase delta chain family.</text>
</comment>
<reference evidence="8 9" key="1">
    <citation type="submission" date="2019-02" db="EMBL/GenBank/DDBJ databases">
        <title>Deep-cultivation of Planctomycetes and their phenomic and genomic characterization uncovers novel biology.</title>
        <authorList>
            <person name="Wiegand S."/>
            <person name="Jogler M."/>
            <person name="Boedeker C."/>
            <person name="Pinto D."/>
            <person name="Vollmers J."/>
            <person name="Rivas-Marin E."/>
            <person name="Kohn T."/>
            <person name="Peeters S.H."/>
            <person name="Heuer A."/>
            <person name="Rast P."/>
            <person name="Oberbeckmann S."/>
            <person name="Bunk B."/>
            <person name="Jeske O."/>
            <person name="Meyerdierks A."/>
            <person name="Storesund J.E."/>
            <person name="Kallscheuer N."/>
            <person name="Luecker S."/>
            <person name="Lage O.M."/>
            <person name="Pohl T."/>
            <person name="Merkel B.J."/>
            <person name="Hornburger P."/>
            <person name="Mueller R.-W."/>
            <person name="Bruemmer F."/>
            <person name="Labrenz M."/>
            <person name="Spormann A.M."/>
            <person name="Op den Camp H."/>
            <person name="Overmann J."/>
            <person name="Amann R."/>
            <person name="Jetten M.S.M."/>
            <person name="Mascher T."/>
            <person name="Medema M.H."/>
            <person name="Devos D.P."/>
            <person name="Kaster A.-K."/>
            <person name="Ovreas L."/>
            <person name="Rohde M."/>
            <person name="Galperin M.Y."/>
            <person name="Jogler C."/>
        </authorList>
    </citation>
    <scope>NUCLEOTIDE SEQUENCE [LARGE SCALE GENOMIC DNA]</scope>
    <source>
        <strain evidence="8 9">Pla175</strain>
    </source>
</reference>
<name>A0A518DAW6_9BACT</name>
<dbReference type="PANTHER" id="PTHR11910">
    <property type="entry name" value="ATP SYNTHASE DELTA CHAIN"/>
    <property type="match status" value="1"/>
</dbReference>
<dbReference type="Gene3D" id="1.10.520.20">
    <property type="entry name" value="N-terminal domain of the delta subunit of the F1F0-ATP synthase"/>
    <property type="match status" value="1"/>
</dbReference>
<protein>
    <recommendedName>
        <fullName evidence="7">ATP synthase subunit delta</fullName>
    </recommendedName>
    <alternativeName>
        <fullName evidence="7">ATP synthase F(1) sector subunit delta</fullName>
    </alternativeName>
    <alternativeName>
        <fullName evidence="7">F-type ATPase subunit delta</fullName>
        <shortName evidence="7">F-ATPase subunit delta</shortName>
    </alternativeName>
</protein>
<keyword evidence="3 7" id="KW-0375">Hydrogen ion transport</keyword>
<evidence type="ECO:0000256" key="3">
    <source>
        <dbReference type="ARBA" id="ARBA00022781"/>
    </source>
</evidence>
<dbReference type="GO" id="GO:0045259">
    <property type="term" value="C:proton-transporting ATP synthase complex"/>
    <property type="evidence" value="ECO:0007669"/>
    <property type="project" value="UniProtKB-KW"/>
</dbReference>
<dbReference type="InterPro" id="IPR026015">
    <property type="entry name" value="ATP_synth_OSCP/delta_N_sf"/>
</dbReference>
<evidence type="ECO:0000256" key="4">
    <source>
        <dbReference type="ARBA" id="ARBA00023065"/>
    </source>
</evidence>
<dbReference type="GO" id="GO:0005886">
    <property type="term" value="C:plasma membrane"/>
    <property type="evidence" value="ECO:0007669"/>
    <property type="project" value="UniProtKB-SubCell"/>
</dbReference>
<evidence type="ECO:0000256" key="2">
    <source>
        <dbReference type="ARBA" id="ARBA00022448"/>
    </source>
</evidence>
<keyword evidence="5 7" id="KW-0472">Membrane</keyword>
<keyword evidence="7" id="KW-1003">Cell membrane</keyword>
<keyword evidence="6 7" id="KW-0066">ATP synthesis</keyword>
<accession>A0A518DAW6</accession>
<dbReference type="Proteomes" id="UP000317429">
    <property type="component" value="Chromosome"/>
</dbReference>
<dbReference type="InterPro" id="IPR000711">
    <property type="entry name" value="ATPase_OSCP/dsu"/>
</dbReference>
<keyword evidence="2 7" id="KW-0813">Transport</keyword>
<keyword evidence="7" id="KW-0139">CF(1)</keyword>
<evidence type="ECO:0000313" key="9">
    <source>
        <dbReference type="Proteomes" id="UP000317429"/>
    </source>
</evidence>
<comment type="subcellular location">
    <subcellularLocation>
        <location evidence="7">Cell membrane</location>
        <topology evidence="7">Peripheral membrane protein</topology>
    </subcellularLocation>
    <subcellularLocation>
        <location evidence="1">Membrane</location>
    </subcellularLocation>
</comment>
<dbReference type="AlphaFoldDB" id="A0A518DAW6"/>
<dbReference type="Pfam" id="PF00213">
    <property type="entry name" value="OSCP"/>
    <property type="match status" value="1"/>
</dbReference>
<dbReference type="SUPFAM" id="SSF47928">
    <property type="entry name" value="N-terminal domain of the delta subunit of the F1F0-ATP synthase"/>
    <property type="match status" value="1"/>
</dbReference>
<organism evidence="8 9">
    <name type="scientific">Pirellulimonas nuda</name>
    <dbReference type="NCBI Taxonomy" id="2528009"/>
    <lineage>
        <taxon>Bacteria</taxon>
        <taxon>Pseudomonadati</taxon>
        <taxon>Planctomycetota</taxon>
        <taxon>Planctomycetia</taxon>
        <taxon>Pirellulales</taxon>
        <taxon>Lacipirellulaceae</taxon>
        <taxon>Pirellulimonas</taxon>
    </lineage>
</organism>
<evidence type="ECO:0000313" key="8">
    <source>
        <dbReference type="EMBL" id="QDU88625.1"/>
    </source>
</evidence>